<keyword evidence="8" id="KW-0479">Metal-binding</keyword>
<dbReference type="GO" id="GO:0005886">
    <property type="term" value="C:plasma membrane"/>
    <property type="evidence" value="ECO:0000318"/>
    <property type="project" value="GO_Central"/>
</dbReference>
<dbReference type="SUPFAM" id="SSF55486">
    <property type="entry name" value="Metalloproteases ('zincins'), catalytic domain"/>
    <property type="match status" value="1"/>
</dbReference>
<keyword evidence="7" id="KW-0245">EGF-like domain</keyword>
<evidence type="ECO:0000256" key="7">
    <source>
        <dbReference type="PROSITE-ProRule" id="PRU00076"/>
    </source>
</evidence>
<feature type="transmembrane region" description="Helical" evidence="9">
    <location>
        <begin position="767"/>
        <end position="795"/>
    </location>
</feature>
<evidence type="ECO:0000313" key="14">
    <source>
        <dbReference type="Proteomes" id="UP000002280"/>
    </source>
</evidence>
<dbReference type="PROSITE" id="PS50214">
    <property type="entry name" value="DISINTEGRIN_2"/>
    <property type="match status" value="1"/>
</dbReference>
<dbReference type="GO" id="GO:0046872">
    <property type="term" value="F:metal ion binding"/>
    <property type="evidence" value="ECO:0007669"/>
    <property type="project" value="UniProtKB-KW"/>
</dbReference>
<keyword evidence="14" id="KW-1185">Reference proteome</keyword>
<dbReference type="FunFam" id="3.40.390.10:FF:000002">
    <property type="entry name" value="Disintegrin and metalloproteinase domain-containing protein 22"/>
    <property type="match status" value="1"/>
</dbReference>
<dbReference type="Pfam" id="PF01562">
    <property type="entry name" value="Pep_M12B_propep"/>
    <property type="match status" value="1"/>
</dbReference>
<dbReference type="OrthoDB" id="9447208at2759"/>
<protein>
    <submittedName>
        <fullName evidence="13">Disintegrin and metalloproteinase domain-containing protein 1a-like</fullName>
    </submittedName>
</protein>
<comment type="caution">
    <text evidence="7">Lacks conserved residue(s) required for the propagation of feature annotation.</text>
</comment>
<evidence type="ECO:0000259" key="12">
    <source>
        <dbReference type="PROSITE" id="PS50215"/>
    </source>
</evidence>
<organism evidence="13 14">
    <name type="scientific">Monodelphis domestica</name>
    <name type="common">Gray short-tailed opossum</name>
    <dbReference type="NCBI Taxonomy" id="13616"/>
    <lineage>
        <taxon>Eukaryota</taxon>
        <taxon>Metazoa</taxon>
        <taxon>Chordata</taxon>
        <taxon>Craniata</taxon>
        <taxon>Vertebrata</taxon>
        <taxon>Euteleostomi</taxon>
        <taxon>Mammalia</taxon>
        <taxon>Metatheria</taxon>
        <taxon>Didelphimorphia</taxon>
        <taxon>Didelphidae</taxon>
        <taxon>Monodelphis</taxon>
    </lineage>
</organism>
<dbReference type="PANTHER" id="PTHR11905">
    <property type="entry name" value="ADAM A DISINTEGRIN AND METALLOPROTEASE DOMAIN"/>
    <property type="match status" value="1"/>
</dbReference>
<dbReference type="SMART" id="SM00050">
    <property type="entry name" value="DISIN"/>
    <property type="match status" value="1"/>
</dbReference>
<dbReference type="PROSITE" id="PS50215">
    <property type="entry name" value="ADAM_MEPRO"/>
    <property type="match status" value="1"/>
</dbReference>
<feature type="disulfide bond" evidence="7">
    <location>
        <begin position="669"/>
        <end position="678"/>
    </location>
</feature>
<feature type="active site" evidence="8">
    <location>
        <position position="350"/>
    </location>
</feature>
<dbReference type="PROSITE" id="PS01186">
    <property type="entry name" value="EGF_2"/>
    <property type="match status" value="1"/>
</dbReference>
<feature type="binding site" evidence="8">
    <location>
        <position position="359"/>
    </location>
    <ligand>
        <name>Zn(2+)</name>
        <dbReference type="ChEBI" id="CHEBI:29105"/>
        <note>catalytic</note>
    </ligand>
</feature>
<dbReference type="OMA" id="ACAENEC"/>
<dbReference type="KEGG" id="mdo:100017631"/>
<accession>F7DI19</accession>
<evidence type="ECO:0000256" key="2">
    <source>
        <dbReference type="ARBA" id="ARBA00022692"/>
    </source>
</evidence>
<keyword evidence="8" id="KW-0862">Zinc</keyword>
<dbReference type="Pfam" id="PF00200">
    <property type="entry name" value="Disintegrin"/>
    <property type="match status" value="1"/>
</dbReference>
<dbReference type="PANTHER" id="PTHR11905:SF120">
    <property type="entry name" value="DISINTEGRIN AND METALLOPROTEINASE DOMAIN-CONTAINING PROTEIN 1A"/>
    <property type="match status" value="1"/>
</dbReference>
<evidence type="ECO:0000256" key="3">
    <source>
        <dbReference type="ARBA" id="ARBA00022989"/>
    </source>
</evidence>
<dbReference type="SMART" id="SM00608">
    <property type="entry name" value="ACR"/>
    <property type="match status" value="1"/>
</dbReference>
<dbReference type="GeneTree" id="ENSGT00940000161891"/>
<evidence type="ECO:0000313" key="13">
    <source>
        <dbReference type="Ensembl" id="ENSMODP00000015201.3"/>
    </source>
</evidence>
<dbReference type="GO" id="GO:0009897">
    <property type="term" value="C:external side of plasma membrane"/>
    <property type="evidence" value="ECO:0000318"/>
    <property type="project" value="GO_Central"/>
</dbReference>
<dbReference type="InterPro" id="IPR034027">
    <property type="entry name" value="Reprolysin_adamalysin"/>
</dbReference>
<dbReference type="InParanoid" id="F7DI19"/>
<dbReference type="GO" id="GO:0008584">
    <property type="term" value="P:male gonad development"/>
    <property type="evidence" value="ECO:0000318"/>
    <property type="project" value="GO_Central"/>
</dbReference>
<dbReference type="PROSITE" id="PS00427">
    <property type="entry name" value="DISINTEGRIN_1"/>
    <property type="match status" value="1"/>
</dbReference>
<dbReference type="InterPro" id="IPR018358">
    <property type="entry name" value="Disintegrin_CS"/>
</dbReference>
<dbReference type="InterPro" id="IPR024079">
    <property type="entry name" value="MetalloPept_cat_dom_sf"/>
</dbReference>
<evidence type="ECO:0000259" key="11">
    <source>
        <dbReference type="PROSITE" id="PS50214"/>
    </source>
</evidence>
<evidence type="ECO:0000256" key="4">
    <source>
        <dbReference type="ARBA" id="ARBA00023136"/>
    </source>
</evidence>
<dbReference type="eggNOG" id="KOG3607">
    <property type="taxonomic scope" value="Eukaryota"/>
</dbReference>
<dbReference type="GeneID" id="100017631"/>
<dbReference type="GO" id="GO:0004222">
    <property type="term" value="F:metalloendopeptidase activity"/>
    <property type="evidence" value="ECO:0000318"/>
    <property type="project" value="GO_Central"/>
</dbReference>
<dbReference type="Gene3D" id="3.40.390.10">
    <property type="entry name" value="Collagenase (Catalytic Domain)"/>
    <property type="match status" value="1"/>
</dbReference>
<dbReference type="InterPro" id="IPR002870">
    <property type="entry name" value="Peptidase_M12B_N"/>
</dbReference>
<gene>
    <name evidence="13" type="primary">LOC100017631</name>
</gene>
<dbReference type="RefSeq" id="XP_001371130.2">
    <property type="nucleotide sequence ID" value="XM_001371093.5"/>
</dbReference>
<dbReference type="Pfam" id="PF08516">
    <property type="entry name" value="ADAM_CR"/>
    <property type="match status" value="1"/>
</dbReference>
<evidence type="ECO:0000259" key="10">
    <source>
        <dbReference type="PROSITE" id="PS50026"/>
    </source>
</evidence>
<dbReference type="Ensembl" id="ENSMODT00000015485.4">
    <property type="protein sequence ID" value="ENSMODP00000015201.3"/>
    <property type="gene ID" value="ENSMODG00000012140.4"/>
</dbReference>
<feature type="domain" description="Peptidase M12B" evidence="12">
    <location>
        <begin position="214"/>
        <end position="408"/>
    </location>
</feature>
<comment type="subcellular location">
    <subcellularLocation>
        <location evidence="1">Membrane</location>
        <topology evidence="1">Single-pass type I membrane protein</topology>
    </subcellularLocation>
</comment>
<dbReference type="Proteomes" id="UP000002280">
    <property type="component" value="Chromosome 3"/>
</dbReference>
<dbReference type="MEROPS" id="M12.P03"/>
<keyword evidence="3 9" id="KW-1133">Transmembrane helix</keyword>
<dbReference type="FunFam" id="4.10.70.10:FF:000001">
    <property type="entry name" value="Disintegrin and metalloproteinase domain-containing protein 22"/>
    <property type="match status" value="1"/>
</dbReference>
<feature type="domain" description="Disintegrin" evidence="11">
    <location>
        <begin position="416"/>
        <end position="502"/>
    </location>
</feature>
<dbReference type="GO" id="GO:0006508">
    <property type="term" value="P:proteolysis"/>
    <property type="evidence" value="ECO:0000318"/>
    <property type="project" value="GO_Central"/>
</dbReference>
<dbReference type="Bgee" id="ENSMODG00000012140">
    <property type="expression patterns" value="Expressed in spermatocyte and 2 other cell types or tissues"/>
</dbReference>
<dbReference type="Gene3D" id="4.10.70.10">
    <property type="entry name" value="Disintegrin domain"/>
    <property type="match status" value="1"/>
</dbReference>
<evidence type="ECO:0000256" key="9">
    <source>
        <dbReference type="SAM" id="Phobius"/>
    </source>
</evidence>
<name>F7DI19_MONDO</name>
<feature type="transmembrane region" description="Helical" evidence="9">
    <location>
        <begin position="20"/>
        <end position="40"/>
    </location>
</feature>
<reference evidence="13" key="3">
    <citation type="submission" date="2025-09" db="UniProtKB">
        <authorList>
            <consortium name="Ensembl"/>
        </authorList>
    </citation>
    <scope>IDENTIFICATION</scope>
</reference>
<reference evidence="13" key="2">
    <citation type="submission" date="2025-08" db="UniProtKB">
        <authorList>
            <consortium name="Ensembl"/>
        </authorList>
    </citation>
    <scope>IDENTIFICATION</scope>
</reference>
<reference evidence="13 14" key="1">
    <citation type="journal article" date="2007" name="Nature">
        <title>Genome of the marsupial Monodelphis domestica reveals innovation in non-coding sequences.</title>
        <authorList>
            <person name="Mikkelsen T.S."/>
            <person name="Wakefield M.J."/>
            <person name="Aken B."/>
            <person name="Amemiya C.T."/>
            <person name="Chang J.L."/>
            <person name="Duke S."/>
            <person name="Garber M."/>
            <person name="Gentles A.J."/>
            <person name="Goodstadt L."/>
            <person name="Heger A."/>
            <person name="Jurka J."/>
            <person name="Kamal M."/>
            <person name="Mauceli E."/>
            <person name="Searle S.M."/>
            <person name="Sharpe T."/>
            <person name="Baker M.L."/>
            <person name="Batzer M.A."/>
            <person name="Benos P.V."/>
            <person name="Belov K."/>
            <person name="Clamp M."/>
            <person name="Cook A."/>
            <person name="Cuff J."/>
            <person name="Das R."/>
            <person name="Davidow L."/>
            <person name="Deakin J.E."/>
            <person name="Fazzari M.J."/>
            <person name="Glass J.L."/>
            <person name="Grabherr M."/>
            <person name="Greally J.M."/>
            <person name="Gu W."/>
            <person name="Hore T.A."/>
            <person name="Huttley G.A."/>
            <person name="Kleber M."/>
            <person name="Jirtle R.L."/>
            <person name="Koina E."/>
            <person name="Lee J.T."/>
            <person name="Mahony S."/>
            <person name="Marra M.A."/>
            <person name="Miller R.D."/>
            <person name="Nicholls R.D."/>
            <person name="Oda M."/>
            <person name="Papenfuss A.T."/>
            <person name="Parra Z.E."/>
            <person name="Pollock D.D."/>
            <person name="Ray D.A."/>
            <person name="Schein J.E."/>
            <person name="Speed T.P."/>
            <person name="Thompson K."/>
            <person name="VandeBerg J.L."/>
            <person name="Wade C.M."/>
            <person name="Walker J.A."/>
            <person name="Waters P.D."/>
            <person name="Webber C."/>
            <person name="Weidman J.R."/>
            <person name="Xie X."/>
            <person name="Zody M.C."/>
            <person name="Baldwin J."/>
            <person name="Abdouelleil A."/>
            <person name="Abdulkadir J."/>
            <person name="Abebe A."/>
            <person name="Abera B."/>
            <person name="Abreu J."/>
            <person name="Acer S.C."/>
            <person name="Aftuck L."/>
            <person name="Alexander A."/>
            <person name="An P."/>
            <person name="Anderson E."/>
            <person name="Anderson S."/>
            <person name="Arachi H."/>
            <person name="Azer M."/>
            <person name="Bachantsang P."/>
            <person name="Barry A."/>
            <person name="Bayul T."/>
            <person name="Berlin A."/>
            <person name="Bessette D."/>
            <person name="Bloom T."/>
            <person name="Bloom T."/>
            <person name="Boguslavskiy L."/>
            <person name="Bonnet C."/>
            <person name="Boukhgalter B."/>
            <person name="Bourzgui I."/>
            <person name="Brown A."/>
            <person name="Cahill P."/>
            <person name="Channer S."/>
            <person name="Cheshatsang Y."/>
            <person name="Chuda L."/>
            <person name="Citroen M."/>
            <person name="Collymore A."/>
            <person name="Cooke P."/>
            <person name="Costello M."/>
            <person name="D'Aco K."/>
            <person name="Daza R."/>
            <person name="De Haan G."/>
            <person name="DeGray S."/>
            <person name="DeMaso C."/>
            <person name="Dhargay N."/>
            <person name="Dooley K."/>
            <person name="Dooley E."/>
            <person name="Doricent M."/>
            <person name="Dorje P."/>
            <person name="Dorjee K."/>
            <person name="Dupes A."/>
            <person name="Elong R."/>
            <person name="Falk J."/>
            <person name="Farina A."/>
            <person name="Faro S."/>
            <person name="Ferguson D."/>
            <person name="Fisher S."/>
            <person name="Foley C.D."/>
            <person name="Franke A."/>
            <person name="Friedrich D."/>
            <person name="Gadbois L."/>
            <person name="Gearin G."/>
            <person name="Gearin C.R."/>
            <person name="Giannoukos G."/>
            <person name="Goode T."/>
            <person name="Graham J."/>
            <person name="Grandbois E."/>
            <person name="Grewal S."/>
            <person name="Gyaltsen K."/>
            <person name="Hafez N."/>
            <person name="Hagos B."/>
            <person name="Hall J."/>
            <person name="Henson C."/>
            <person name="Hollinger A."/>
            <person name="Honan T."/>
            <person name="Huard M.D."/>
            <person name="Hughes L."/>
            <person name="Hurhula B."/>
            <person name="Husby M.E."/>
            <person name="Kamat A."/>
            <person name="Kanga B."/>
            <person name="Kashin S."/>
            <person name="Khazanovich D."/>
            <person name="Kisner P."/>
            <person name="Lance K."/>
            <person name="Lara M."/>
            <person name="Lee W."/>
            <person name="Lennon N."/>
            <person name="Letendre F."/>
            <person name="LeVine R."/>
            <person name="Lipovsky A."/>
            <person name="Liu X."/>
            <person name="Liu J."/>
            <person name="Liu S."/>
            <person name="Lokyitsang T."/>
            <person name="Lokyitsang Y."/>
            <person name="Lubonja R."/>
            <person name="Lui A."/>
            <person name="MacDonald P."/>
            <person name="Magnisalis V."/>
            <person name="Maru K."/>
            <person name="Matthews C."/>
            <person name="McCusker W."/>
            <person name="McDonough S."/>
            <person name="Mehta T."/>
            <person name="Meldrim J."/>
            <person name="Meneus L."/>
            <person name="Mihai O."/>
            <person name="Mihalev A."/>
            <person name="Mihova T."/>
            <person name="Mittelman R."/>
            <person name="Mlenga V."/>
            <person name="Montmayeur A."/>
            <person name="Mulrain L."/>
            <person name="Navidi A."/>
            <person name="Naylor J."/>
            <person name="Negash T."/>
            <person name="Nguyen T."/>
            <person name="Nguyen N."/>
            <person name="Nicol R."/>
            <person name="Norbu C."/>
            <person name="Norbu N."/>
            <person name="Novod N."/>
            <person name="O'Neill B."/>
            <person name="Osman S."/>
            <person name="Markiewicz E."/>
            <person name="Oyono O.L."/>
            <person name="Patti C."/>
            <person name="Phunkhang P."/>
            <person name="Pierre F."/>
            <person name="Priest M."/>
            <person name="Raghuraman S."/>
            <person name="Rege F."/>
            <person name="Reyes R."/>
            <person name="Rise C."/>
            <person name="Rogov P."/>
            <person name="Ross K."/>
            <person name="Ryan E."/>
            <person name="Settipalli S."/>
            <person name="Shea T."/>
            <person name="Sherpa N."/>
            <person name="Shi L."/>
            <person name="Shih D."/>
            <person name="Sparrow T."/>
            <person name="Spaulding J."/>
            <person name="Stalker J."/>
            <person name="Stange-Thomann N."/>
            <person name="Stavropoulos S."/>
            <person name="Stone C."/>
            <person name="Strader C."/>
            <person name="Tesfaye S."/>
            <person name="Thomson T."/>
            <person name="Thoulutsang Y."/>
            <person name="Thoulutsang D."/>
            <person name="Topham K."/>
            <person name="Topping I."/>
            <person name="Tsamla T."/>
            <person name="Vassiliev H."/>
            <person name="Vo A."/>
            <person name="Wangchuk T."/>
            <person name="Wangdi T."/>
            <person name="Weiand M."/>
            <person name="Wilkinson J."/>
            <person name="Wilson A."/>
            <person name="Yadav S."/>
            <person name="Young G."/>
            <person name="Yu Q."/>
            <person name="Zembek L."/>
            <person name="Zhong D."/>
            <person name="Zimmer A."/>
            <person name="Zwirko Z."/>
            <person name="Jaffe D.B."/>
            <person name="Alvarez P."/>
            <person name="Brockman W."/>
            <person name="Butler J."/>
            <person name="Chin C."/>
            <person name="Gnerre S."/>
            <person name="MacCallum I."/>
            <person name="Graves J.A."/>
            <person name="Ponting C.P."/>
            <person name="Breen M."/>
            <person name="Samollow P.B."/>
            <person name="Lander E.S."/>
            <person name="Lindblad-Toh K."/>
        </authorList>
    </citation>
    <scope>NUCLEOTIDE SEQUENCE [LARGE SCALE GENOMIC DNA]</scope>
</reference>
<dbReference type="AlphaFoldDB" id="F7DI19"/>
<evidence type="ECO:0000256" key="5">
    <source>
        <dbReference type="ARBA" id="ARBA00023157"/>
    </source>
</evidence>
<dbReference type="GO" id="GO:0007339">
    <property type="term" value="P:binding of sperm to zona pellucida"/>
    <property type="evidence" value="ECO:0000318"/>
    <property type="project" value="GO_Central"/>
</dbReference>
<dbReference type="PROSITE" id="PS50026">
    <property type="entry name" value="EGF_3"/>
    <property type="match status" value="1"/>
</dbReference>
<dbReference type="HOGENOM" id="CLU_012714_4_1_1"/>
<dbReference type="InterPro" id="IPR001762">
    <property type="entry name" value="Disintegrin_dom"/>
</dbReference>
<dbReference type="InterPro" id="IPR001590">
    <property type="entry name" value="Peptidase_M12B"/>
</dbReference>
<dbReference type="GO" id="GO:1990913">
    <property type="term" value="C:sperm head plasma membrane"/>
    <property type="evidence" value="ECO:0000318"/>
    <property type="project" value="GO_Central"/>
</dbReference>
<keyword evidence="5 7" id="KW-1015">Disulfide bond</keyword>
<evidence type="ECO:0000256" key="6">
    <source>
        <dbReference type="PROSITE-ProRule" id="PRU00068"/>
    </source>
</evidence>
<proteinExistence type="predicted"/>
<feature type="binding site" evidence="8">
    <location>
        <position position="353"/>
    </location>
    <ligand>
        <name>Zn(2+)</name>
        <dbReference type="ChEBI" id="CHEBI:29105"/>
        <note>catalytic</note>
    </ligand>
</feature>
<dbReference type="InterPro" id="IPR036436">
    <property type="entry name" value="Disintegrin_dom_sf"/>
</dbReference>
<feature type="domain" description="EGF-like" evidence="10">
    <location>
        <begin position="645"/>
        <end position="679"/>
    </location>
</feature>
<feature type="disulfide bond" evidence="6">
    <location>
        <begin position="474"/>
        <end position="494"/>
    </location>
</feature>
<evidence type="ECO:0000256" key="1">
    <source>
        <dbReference type="ARBA" id="ARBA00004479"/>
    </source>
</evidence>
<keyword evidence="2 9" id="KW-0812">Transmembrane</keyword>
<keyword evidence="4 9" id="KW-0472">Membrane</keyword>
<dbReference type="InterPro" id="IPR006586">
    <property type="entry name" value="ADAM_Cys-rich"/>
</dbReference>
<sequence>MNELRKKYLFQMPQKRVWGLGLGSSTIGLGFFFLCLGMLLPGIPYAQGYYSYYEIVIPRKLTESLEKISYALLMKGKRQVIQLNLKRGLFVKDFPVYTYTKETLDLDMPFIQDDCYYDGYVEGQLGSLVSLSTCSGLKGVITIDKSVYRIEPIGTSKEFEHVLYHMDGHVKGSCKVSGDHSKLTSNPQLRRDEDNLNEESQPVQFLNYVWSHTKYLEMFVVVDNKRFQMWNSNVTKTAQMVMDALAHVNTYVWRIKLKVVLIGLEIWTEKDQVKISEDLQEVLYNFNHWREQVLFIRAKHDVAHLIVGHDPGEYIGEAFFSGACVSKFAAGVETFYHEDVSHFALLMVHELGHNLGMEHDHESCICFDHPSCIMLRTITFENNFSNCSLDYFYEFLRQHKGSCLYDKPVPRGLLRKPFCGNHVVDKGEECDCGSHGDCRKDQCCLPSCQMRMNSDCAFGPCCKKCKFLKAATPCRPSVDECDLPEYCNGTSMWCQPDTYKQDGTPCRGPGYCYQGRCRSVENQCVQIFGEGSRAARKSCYHLLNTQGDRFGNCGSNQKGLLKVFVKCNPEDVMCGRLLCEDIPRLPQTRNHHTLIQIPIEGTWCWGMDLFEDMDDDPDGGAVKAGTSCGPQKICINRTCSDLQVLQSDCKSEVTCRGRGVCNNLKHCHCDYGYAPPTCDSKGFGGSVDSGPTQEAGIAPLSIIAPGFPERNNPPTQAVHLNFPRAIRANVESDIIEDTSEDPLISFGPTVEIPPPIPTTPATKKIPAALVLISALIINIILLLMLLSFIFVVFFCQKAPPIICERQEKKP</sequence>
<dbReference type="Pfam" id="PF01421">
    <property type="entry name" value="Reprolysin"/>
    <property type="match status" value="1"/>
</dbReference>
<feature type="binding site" evidence="8">
    <location>
        <position position="349"/>
    </location>
    <ligand>
        <name>Zn(2+)</name>
        <dbReference type="ChEBI" id="CHEBI:29105"/>
        <note>catalytic</note>
    </ligand>
</feature>
<evidence type="ECO:0000256" key="8">
    <source>
        <dbReference type="PROSITE-ProRule" id="PRU00276"/>
    </source>
</evidence>
<dbReference type="InterPro" id="IPR000742">
    <property type="entry name" value="EGF"/>
</dbReference>
<dbReference type="CDD" id="cd04269">
    <property type="entry name" value="ZnMc_adamalysin_II_like"/>
    <property type="match status" value="1"/>
</dbReference>
<dbReference type="SUPFAM" id="SSF57552">
    <property type="entry name" value="Blood coagulation inhibitor (disintegrin)"/>
    <property type="match status" value="1"/>
</dbReference>